<proteinExistence type="predicted"/>
<protein>
    <submittedName>
        <fullName evidence="1">Uncharacterized protein</fullName>
    </submittedName>
</protein>
<accession>W4MCW6</accession>
<keyword evidence="2" id="KW-1185">Reference proteome</keyword>
<dbReference type="AlphaFoldDB" id="W4MCW6"/>
<evidence type="ECO:0000313" key="2">
    <source>
        <dbReference type="Proteomes" id="UP000019140"/>
    </source>
</evidence>
<comment type="caution">
    <text evidence="1">The sequence shown here is derived from an EMBL/GenBank/DDBJ whole genome shotgun (WGS) entry which is preliminary data.</text>
</comment>
<name>W4MCW6_9BACT</name>
<evidence type="ECO:0000313" key="1">
    <source>
        <dbReference type="EMBL" id="ETX08040.1"/>
    </source>
</evidence>
<reference evidence="1 2" key="1">
    <citation type="journal article" date="2014" name="Nature">
        <title>An environmental bacterial taxon with a large and distinct metabolic repertoire.</title>
        <authorList>
            <person name="Wilson M.C."/>
            <person name="Mori T."/>
            <person name="Ruckert C."/>
            <person name="Uria A.R."/>
            <person name="Helf M.J."/>
            <person name="Takada K."/>
            <person name="Gernert C."/>
            <person name="Steffens U.A."/>
            <person name="Heycke N."/>
            <person name="Schmitt S."/>
            <person name="Rinke C."/>
            <person name="Helfrich E.J."/>
            <person name="Brachmann A.O."/>
            <person name="Gurgui C."/>
            <person name="Wakimoto T."/>
            <person name="Kracht M."/>
            <person name="Crusemann M."/>
            <person name="Hentschel U."/>
            <person name="Abe I."/>
            <person name="Matsunaga S."/>
            <person name="Kalinowski J."/>
            <person name="Takeyama H."/>
            <person name="Piel J."/>
        </authorList>
    </citation>
    <scope>NUCLEOTIDE SEQUENCE [LARGE SCALE GENOMIC DNA]</scope>
    <source>
        <strain evidence="2">TSY2</strain>
    </source>
</reference>
<gene>
    <name evidence="1" type="ORF">ETSY2_07680</name>
</gene>
<dbReference type="HOGENOM" id="CLU_1701014_0_0_7"/>
<organism evidence="1 2">
    <name type="scientific">Candidatus Entotheonella gemina</name>
    <dbReference type="NCBI Taxonomy" id="1429439"/>
    <lineage>
        <taxon>Bacteria</taxon>
        <taxon>Pseudomonadati</taxon>
        <taxon>Nitrospinota/Tectimicrobiota group</taxon>
        <taxon>Candidatus Tectimicrobiota</taxon>
        <taxon>Candidatus Entotheonellia</taxon>
        <taxon>Candidatus Entotheonellales</taxon>
        <taxon>Candidatus Entotheonellaceae</taxon>
        <taxon>Candidatus Entotheonella</taxon>
    </lineage>
</organism>
<dbReference type="Proteomes" id="UP000019140">
    <property type="component" value="Unassembled WGS sequence"/>
</dbReference>
<dbReference type="EMBL" id="AZHX01000314">
    <property type="protein sequence ID" value="ETX08040.1"/>
    <property type="molecule type" value="Genomic_DNA"/>
</dbReference>
<sequence>MRWFTWSYLPGLHWLAWIQAGLQARHPPYYLIGLLYALPSLFVGVARAASLRLLVVSWIVHLLHIYLQQASINRRIVQASLSSASTSEEALRQALLHAALEHGGALTVTQGVMATGATFTRVEKTLNLMVASGYVFTRNNPETGLLEYVFTEMI</sequence>